<dbReference type="Proteomes" id="UP001604277">
    <property type="component" value="Unassembled WGS sequence"/>
</dbReference>
<evidence type="ECO:0000313" key="1">
    <source>
        <dbReference type="EMBL" id="KAL2550614.1"/>
    </source>
</evidence>
<comment type="caution">
    <text evidence="1">The sequence shown here is derived from an EMBL/GenBank/DDBJ whole genome shotgun (WGS) entry which is preliminary data.</text>
</comment>
<name>A0ABD1WLQ4_9LAMI</name>
<organism evidence="1 2">
    <name type="scientific">Forsythia ovata</name>
    <dbReference type="NCBI Taxonomy" id="205694"/>
    <lineage>
        <taxon>Eukaryota</taxon>
        <taxon>Viridiplantae</taxon>
        <taxon>Streptophyta</taxon>
        <taxon>Embryophyta</taxon>
        <taxon>Tracheophyta</taxon>
        <taxon>Spermatophyta</taxon>
        <taxon>Magnoliopsida</taxon>
        <taxon>eudicotyledons</taxon>
        <taxon>Gunneridae</taxon>
        <taxon>Pentapetalae</taxon>
        <taxon>asterids</taxon>
        <taxon>lamiids</taxon>
        <taxon>Lamiales</taxon>
        <taxon>Oleaceae</taxon>
        <taxon>Forsythieae</taxon>
        <taxon>Forsythia</taxon>
    </lineage>
</organism>
<keyword evidence="2" id="KW-1185">Reference proteome</keyword>
<protein>
    <submittedName>
        <fullName evidence="1">Uncharacterized protein</fullName>
    </submittedName>
</protein>
<dbReference type="EMBL" id="JBFOLJ010000003">
    <property type="protein sequence ID" value="KAL2550614.1"/>
    <property type="molecule type" value="Genomic_DNA"/>
</dbReference>
<accession>A0ABD1WLQ4</accession>
<gene>
    <name evidence="1" type="ORF">Fot_12144</name>
</gene>
<sequence>MLQIADKAKNLISLICSLPLYTNFDKPQFLQCVSEERVKTGMSEFISASEMPFTFADDVYFEEFKQKYVQPSYRNYFELGLARRFNPIPSILSRVAQLYPSIIHPVNTTQRRSF</sequence>
<dbReference type="AlphaFoldDB" id="A0ABD1WLQ4"/>
<reference evidence="2" key="1">
    <citation type="submission" date="2024-07" db="EMBL/GenBank/DDBJ databases">
        <title>Two chromosome-level genome assemblies of Korean endemic species Abeliophyllum distichum and Forsythia ovata (Oleaceae).</title>
        <authorList>
            <person name="Jang H."/>
        </authorList>
    </citation>
    <scope>NUCLEOTIDE SEQUENCE [LARGE SCALE GENOMIC DNA]</scope>
</reference>
<proteinExistence type="predicted"/>
<evidence type="ECO:0000313" key="2">
    <source>
        <dbReference type="Proteomes" id="UP001604277"/>
    </source>
</evidence>